<feature type="coiled-coil region" evidence="8">
    <location>
        <begin position="1362"/>
        <end position="1431"/>
    </location>
</feature>
<dbReference type="GO" id="GO:0035869">
    <property type="term" value="C:ciliary transition zone"/>
    <property type="evidence" value="ECO:0007669"/>
    <property type="project" value="TreeGrafter"/>
</dbReference>
<feature type="coiled-coil region" evidence="8">
    <location>
        <begin position="767"/>
        <end position="856"/>
    </location>
</feature>
<dbReference type="Proteomes" id="UP000095300">
    <property type="component" value="Unassembled WGS sequence"/>
</dbReference>
<keyword evidence="11" id="KW-1185">Reference proteome</keyword>
<proteinExistence type="predicted"/>
<feature type="compositionally biased region" description="Basic and acidic residues" evidence="9">
    <location>
        <begin position="1094"/>
        <end position="1108"/>
    </location>
</feature>
<evidence type="ECO:0008006" key="12">
    <source>
        <dbReference type="Google" id="ProtNLM"/>
    </source>
</evidence>
<keyword evidence="6" id="KW-0206">Cytoskeleton</keyword>
<feature type="compositionally biased region" description="Polar residues" evidence="9">
    <location>
        <begin position="559"/>
        <end position="574"/>
    </location>
</feature>
<feature type="region of interest" description="Disordered" evidence="9">
    <location>
        <begin position="545"/>
        <end position="574"/>
    </location>
</feature>
<evidence type="ECO:0000256" key="8">
    <source>
        <dbReference type="SAM" id="Coils"/>
    </source>
</evidence>
<name>A0A1I8PMX4_STOCA</name>
<evidence type="ECO:0000256" key="9">
    <source>
        <dbReference type="SAM" id="MobiDB-lite"/>
    </source>
</evidence>
<evidence type="ECO:0000256" key="6">
    <source>
        <dbReference type="ARBA" id="ARBA00023212"/>
    </source>
</evidence>
<evidence type="ECO:0000256" key="7">
    <source>
        <dbReference type="ARBA" id="ARBA00023273"/>
    </source>
</evidence>
<evidence type="ECO:0000256" key="1">
    <source>
        <dbReference type="ARBA" id="ARBA00004120"/>
    </source>
</evidence>
<dbReference type="InterPro" id="IPR026201">
    <property type="entry name" value="Cep290"/>
</dbReference>
<keyword evidence="5 8" id="KW-0175">Coiled coil</keyword>
<dbReference type="EnsemblMetazoa" id="SCAU009517-RA">
    <property type="protein sequence ID" value="SCAU009517-PA"/>
    <property type="gene ID" value="SCAU009517"/>
</dbReference>
<evidence type="ECO:0000256" key="2">
    <source>
        <dbReference type="ARBA" id="ARBA00004300"/>
    </source>
</evidence>
<evidence type="ECO:0000313" key="11">
    <source>
        <dbReference type="Proteomes" id="UP000095300"/>
    </source>
</evidence>
<dbReference type="GO" id="GO:0034451">
    <property type="term" value="C:centriolar satellite"/>
    <property type="evidence" value="ECO:0007669"/>
    <property type="project" value="TreeGrafter"/>
</dbReference>
<reference evidence="10" key="1">
    <citation type="submission" date="2020-05" db="UniProtKB">
        <authorList>
            <consortium name="EnsemblMetazoa"/>
        </authorList>
    </citation>
    <scope>IDENTIFICATION</scope>
    <source>
        <strain evidence="10">USDA</strain>
    </source>
</reference>
<keyword evidence="7" id="KW-0966">Cell projection</keyword>
<dbReference type="OrthoDB" id="6351660at2759"/>
<feature type="coiled-coil region" evidence="8">
    <location>
        <begin position="1766"/>
        <end position="1793"/>
    </location>
</feature>
<feature type="compositionally biased region" description="Basic and acidic residues" evidence="9">
    <location>
        <begin position="1114"/>
        <end position="1153"/>
    </location>
</feature>
<feature type="compositionally biased region" description="Gly residues" evidence="9">
    <location>
        <begin position="1640"/>
        <end position="1649"/>
    </location>
</feature>
<feature type="coiled-coil region" evidence="8">
    <location>
        <begin position="143"/>
        <end position="218"/>
    </location>
</feature>
<evidence type="ECO:0000313" key="10">
    <source>
        <dbReference type="EnsemblMetazoa" id="SCAU009517-PA"/>
    </source>
</evidence>
<feature type="region of interest" description="Disordered" evidence="9">
    <location>
        <begin position="100"/>
        <end position="134"/>
    </location>
</feature>
<feature type="coiled-coil region" evidence="8">
    <location>
        <begin position="503"/>
        <end position="530"/>
    </location>
</feature>
<keyword evidence="3" id="KW-0963">Cytoplasm</keyword>
<accession>A0A1I8PMX4</accession>
<feature type="coiled-coil region" evidence="8">
    <location>
        <begin position="969"/>
        <end position="1003"/>
    </location>
</feature>
<protein>
    <recommendedName>
        <fullName evidence="12">Centrosomal protein of 290kDa coiled-coil region domain-containing protein</fullName>
    </recommendedName>
</protein>
<evidence type="ECO:0000256" key="3">
    <source>
        <dbReference type="ARBA" id="ARBA00022490"/>
    </source>
</evidence>
<organism evidence="10 11">
    <name type="scientific">Stomoxys calcitrans</name>
    <name type="common">Stable fly</name>
    <name type="synonym">Conops calcitrans</name>
    <dbReference type="NCBI Taxonomy" id="35570"/>
    <lineage>
        <taxon>Eukaryota</taxon>
        <taxon>Metazoa</taxon>
        <taxon>Ecdysozoa</taxon>
        <taxon>Arthropoda</taxon>
        <taxon>Hexapoda</taxon>
        <taxon>Insecta</taxon>
        <taxon>Pterygota</taxon>
        <taxon>Neoptera</taxon>
        <taxon>Endopterygota</taxon>
        <taxon>Diptera</taxon>
        <taxon>Brachycera</taxon>
        <taxon>Muscomorpha</taxon>
        <taxon>Muscoidea</taxon>
        <taxon>Muscidae</taxon>
        <taxon>Stomoxys</taxon>
    </lineage>
</organism>
<dbReference type="GO" id="GO:1905515">
    <property type="term" value="P:non-motile cilium assembly"/>
    <property type="evidence" value="ECO:0007669"/>
    <property type="project" value="TreeGrafter"/>
</dbReference>
<evidence type="ECO:0000256" key="4">
    <source>
        <dbReference type="ARBA" id="ARBA00022794"/>
    </source>
</evidence>
<feature type="region of interest" description="Disordered" evidence="9">
    <location>
        <begin position="382"/>
        <end position="411"/>
    </location>
</feature>
<dbReference type="VEuPathDB" id="VectorBase:SCAU009517"/>
<gene>
    <name evidence="10" type="primary">106094880</name>
</gene>
<dbReference type="PANTHER" id="PTHR18879:SF20">
    <property type="entry name" value="CENTROSOMAL PROTEIN OF 290 KDA"/>
    <property type="match status" value="1"/>
</dbReference>
<feature type="coiled-coil region" evidence="8">
    <location>
        <begin position="243"/>
        <end position="270"/>
    </location>
</feature>
<keyword evidence="4" id="KW-0970">Cilium biogenesis/degradation</keyword>
<feature type="compositionally biased region" description="Polar residues" evidence="9">
    <location>
        <begin position="1655"/>
        <end position="1670"/>
    </location>
</feature>
<dbReference type="PANTHER" id="PTHR18879">
    <property type="entry name" value="CENTROSOMAL PROTEIN OF 290 KDA"/>
    <property type="match status" value="1"/>
</dbReference>
<dbReference type="GO" id="GO:1905349">
    <property type="term" value="P:ciliary transition zone assembly"/>
    <property type="evidence" value="ECO:0007669"/>
    <property type="project" value="TreeGrafter"/>
</dbReference>
<feature type="region of interest" description="Disordered" evidence="9">
    <location>
        <begin position="1028"/>
        <end position="1161"/>
    </location>
</feature>
<feature type="coiled-coil region" evidence="8">
    <location>
        <begin position="1458"/>
        <end position="1611"/>
    </location>
</feature>
<dbReference type="STRING" id="35570.A0A1I8PMX4"/>
<feature type="compositionally biased region" description="Basic and acidic residues" evidence="9">
    <location>
        <begin position="1065"/>
        <end position="1081"/>
    </location>
</feature>
<feature type="compositionally biased region" description="Basic and acidic residues" evidence="9">
    <location>
        <begin position="1028"/>
        <end position="1041"/>
    </location>
</feature>
<evidence type="ECO:0000256" key="5">
    <source>
        <dbReference type="ARBA" id="ARBA00023054"/>
    </source>
</evidence>
<feature type="region of interest" description="Disordered" evidence="9">
    <location>
        <begin position="1636"/>
        <end position="1670"/>
    </location>
</feature>
<feature type="region of interest" description="Disordered" evidence="9">
    <location>
        <begin position="1178"/>
        <end position="1200"/>
    </location>
</feature>
<dbReference type="GO" id="GO:0097711">
    <property type="term" value="P:ciliary basal body-plasma membrane docking"/>
    <property type="evidence" value="ECO:0007669"/>
    <property type="project" value="TreeGrafter"/>
</dbReference>
<sequence length="1954" mass="225028">SLQNQNIEQSKTILTLEKDLKHSKDVVMKLKADITLAQSEKSAHKETIQELNIEIKRLEGNITYLEDEREKSEAEVKEFVEKLEKKAMAWKKIVEEKEKQLKKMKDRNDRSEDVHLSPMDSETKTESEECSEQEEKSKLLHSLECRDKLIEQLELKIKSMAEEMIASTKLMNKITAEREHERNPQNPRSCCKAIERALKTSNDKCRELTEMLQKAEEECCLKAKQALEASNALTAYQRGEDGLLSALRKCSSLENKLQSREKQIRALVMELNSMHETAQENTLLRKRLNIPEDVVITTKNLSAKERCKEKMIEKLTLKLRASEEMRLQLKMEKCDLRKELLELQRQLNISPDKRTPATVYNEKGSNSPETTVEQLTNLLFRTPKNSPKHRPANLLSRRSSKEMGEVDDSGNSAEASLMVTVCSQCHGNLRVELQDQTTRESEMRYQEILEENELLRQGMLEILEKLREYDDCSEHITINDILLQRLIRALKISSTPLNTPKRLREQVQQLKEREKALEQHLSQQQQHELQELQSIDSLREEGEIKGPDITPLEMPPYLDTSTRPTTPNKSLNIPNIQTPATGLTLAEQRHHETELAEIKIYKKYYDELQLHLNASEAEVMKNCSQLTEQILQLELSLSKETKSFRYLREDFDKNLTDLKHLELKHIEREGVLQREISLLKAAIEKLSQDMDYHKAVYLYSHDEYNLLQQSFQQSQMQLAFLTQEILKGKDGSKLNIPEMCLDYGIIQDDLQLAFISQKDFDAQKQLVKDFNGQRLELQRKITQLESLLEIAQNQIASQQRLLNDITDNHINLRHLVADLQSTTEEKFLVAKMQRDLDEAKSEVIQLKYERDALKQHSESLQLDLLSRDNLQAELTKNFQIERQNNNIKIKFLQKSLNSLREKYAKFTPLVFLTNFVFSYNKFLQKCSTNTSPKEAKEEENLQKVVEAVVQGLLKENHEQMEGNQQLIKLIKSETQCKLYEDEIKNLEKKNNHLEKDFNELKLKMATETEHWHTIEALFGQDDVNKKTKLTKDEEKVSESTKLDVPSTKDIGCNTEANMAATPVPAERKLSANNKPRKEMVDKNMSPIQTPTKQSRKEQGTQTEGRKAEINVIKDNSKNETKTVVEEDKPPKSPKKEEKPIPAKSTPKKDDEKSTTIQEKSSKNLLEAKQQIEHLENQLSNLKESQPQTTTTTSGEQSMPSLQSDVIEKTILSFHTLLSEKDKSIGKYQDILQAEREQTHLNVSKLNGEIEGLKSTITNLNFNIKTKDMEIMELKSQLEAATVRRNSNEKLDLARNAAGGEENADNSLHEMTDEKIEELFEENLTVGVSNSPVRTVNEGVAAITEKHELEEMKDIPQNFVKQLKELKDKASYWESALKFKEDEIVILKEKIRLLDDREKSAANATNPEIEQLRCLMEEKDRHINELMDTLNNFHDDQQRYMNESSNYSAEQIAKLASDLTRTEATNKIYQTQVEALRKQLTSLTQREKQARELSQSLRQQLIKRPVVSIKTELNARVKNENLQKRLQQLEIDLEDARAEIQRQKVIIESKRARSANEVGLWEKQKRWQQSAEKYKAKLEETEIMLEKTRSLLQAARTTINRLEKDKQIMEVKLGRFTHQHVQNAMKCCRTPSCPNLHHHGGGSPSHGSGSGAKYTPSESPETYTGASSECSSPGRSVIQPCKSHFATSSAVQNAHEDIIHALKARIETQQRKILALELEGKGSNALTTEMEKLQEKLCATEAQNVRLEAKNLQLQLDNDLLRQGDGTERLQKRIKHLEDYIIALKEERASSEARRELCKCNGLKVNLQSGQSAEHTIISLRNIVEKLRAENKYLKDGRRSCESRTSTEASADSIRLQQLYTESMEKIAALQMELKQQIKCPHCENKQKMLDTSPVHDELCYVKEQLIKKTQLLQKAKVLLTRAAAKEKVLKEQLAMWKRKCSELQNVPVIDEISE</sequence>
<comment type="subcellular location">
    <subcellularLocation>
        <location evidence="1">Cytoplasm</location>
        <location evidence="1">Cytoskeleton</location>
        <location evidence="1">Cilium basal body</location>
    </subcellularLocation>
    <subcellularLocation>
        <location evidence="2">Cytoplasm</location>
        <location evidence="2">Cytoskeleton</location>
        <location evidence="2">Microtubule organizing center</location>
        <location evidence="2">Centrosome</location>
    </subcellularLocation>
</comment>